<dbReference type="PROSITE" id="PS51450">
    <property type="entry name" value="LRR"/>
    <property type="match status" value="2"/>
</dbReference>
<dbReference type="InterPro" id="IPR032675">
    <property type="entry name" value="LRR_dom_sf"/>
</dbReference>
<dbReference type="Proteomes" id="UP000551758">
    <property type="component" value="Unassembled WGS sequence"/>
</dbReference>
<sequence>LHQPCAHHLCVFFPFSNRQPLRVKWSHLKLPWVDLDWLIDISCQITELDLSANCLASLPSVIPWGLINLRKLNLSDNHLGELPSVQSSDEIICSRLLEIDISSNKLSHLPPGFLHLSKLQKLTASKNYLEKLFEEESGYFYRFIPFFPPATNWIGLRKLQELDISDNKLTELPALFLHSFKSLNCLNVSRNNLKVFPDAWACPLKYCKASKNALESLPDKMAIFWKNHLKDVDFSENKLKEVPLGLFQLDTLMFLRLQGNQLVALPPQEKWTCRQLKTLDLSRNLFGKNEDGLKTKRISFFTTRGRQRSGTESGCVLEFPAFLSESLEVLCLNDNHLDAVPPTVCLLKSLSELYLGNNPGLRELPPELGQLGNLWQLDTEDLNISNVPAEIRKEGPKAMLSYLRAQLRRAEKCKLMKMIIVGPPRQGKSTLLEILQTGRAPQVMHSEATIRTTKWELQRPAGSKAKREAPRSPPPHTGPLPLLGLLIPETNRAGKAFPPSCLSQALKYSIQRDQYFNLIDKPWYLKRLLVTALSLK</sequence>
<evidence type="ECO:0000256" key="1">
    <source>
        <dbReference type="ARBA" id="ARBA00022614"/>
    </source>
</evidence>
<dbReference type="PANTHER" id="PTHR48051:SF30">
    <property type="entry name" value="NON-SPECIFIC SERINE_THREONINE PROTEIN KINASE"/>
    <property type="match status" value="1"/>
</dbReference>
<evidence type="ECO:0000256" key="3">
    <source>
        <dbReference type="SAM" id="MobiDB-lite"/>
    </source>
</evidence>
<name>A0A7J7FHS5_DICBM</name>
<reference evidence="4 5" key="1">
    <citation type="journal article" date="2020" name="Mol. Biol. Evol.">
        <title>Interspecific Gene Flow and the Evolution of Specialization in Black and White Rhinoceros.</title>
        <authorList>
            <person name="Moodley Y."/>
            <person name="Westbury M.V."/>
            <person name="Russo I.M."/>
            <person name="Gopalakrishnan S."/>
            <person name="Rakotoarivelo A."/>
            <person name="Olsen R.A."/>
            <person name="Prost S."/>
            <person name="Tunstall T."/>
            <person name="Ryder O.A."/>
            <person name="Dalen L."/>
            <person name="Bruford M.W."/>
        </authorList>
    </citation>
    <scope>NUCLEOTIDE SEQUENCE [LARGE SCALE GENOMIC DNA]</scope>
    <source>
        <strain evidence="4">SBR-YM</strain>
        <tissue evidence="4">Skin</tissue>
    </source>
</reference>
<dbReference type="AlphaFoldDB" id="A0A7J7FHS5"/>
<dbReference type="Pfam" id="PF13855">
    <property type="entry name" value="LRR_8"/>
    <property type="match status" value="1"/>
</dbReference>
<dbReference type="FunFam" id="3.80.10.10:FF:000753">
    <property type="entry name" value="Leucine rich repeat kinase 1"/>
    <property type="match status" value="1"/>
</dbReference>
<feature type="region of interest" description="Disordered" evidence="3">
    <location>
        <begin position="455"/>
        <end position="483"/>
    </location>
</feature>
<feature type="non-terminal residue" evidence="4">
    <location>
        <position position="536"/>
    </location>
</feature>
<proteinExistence type="predicted"/>
<evidence type="ECO:0000256" key="2">
    <source>
        <dbReference type="ARBA" id="ARBA00022737"/>
    </source>
</evidence>
<dbReference type="GO" id="GO:0005737">
    <property type="term" value="C:cytoplasm"/>
    <property type="evidence" value="ECO:0007669"/>
    <property type="project" value="TreeGrafter"/>
</dbReference>
<dbReference type="SUPFAM" id="SSF52058">
    <property type="entry name" value="L domain-like"/>
    <property type="match status" value="1"/>
</dbReference>
<dbReference type="InterPro" id="IPR003591">
    <property type="entry name" value="Leu-rich_rpt_typical-subtyp"/>
</dbReference>
<dbReference type="Pfam" id="PF00560">
    <property type="entry name" value="LRR_1"/>
    <property type="match status" value="1"/>
</dbReference>
<evidence type="ECO:0000313" key="5">
    <source>
        <dbReference type="Proteomes" id="UP000551758"/>
    </source>
</evidence>
<evidence type="ECO:0000313" key="4">
    <source>
        <dbReference type="EMBL" id="KAF5927234.1"/>
    </source>
</evidence>
<dbReference type="EMBL" id="JACDTQ010000582">
    <property type="protein sequence ID" value="KAF5927234.1"/>
    <property type="molecule type" value="Genomic_DNA"/>
</dbReference>
<keyword evidence="5" id="KW-1185">Reference proteome</keyword>
<protein>
    <submittedName>
        <fullName evidence="4">Uncharacterized protein</fullName>
    </submittedName>
</protein>
<dbReference type="InterPro" id="IPR001611">
    <property type="entry name" value="Leu-rich_rpt"/>
</dbReference>
<keyword evidence="1" id="KW-0433">Leucine-rich repeat</keyword>
<dbReference type="FunFam" id="3.80.10.10:FF:000091">
    <property type="entry name" value="leucine-rich repeat serine/threonine-protein kinase 1"/>
    <property type="match status" value="1"/>
</dbReference>
<comment type="caution">
    <text evidence="4">The sequence shown here is derived from an EMBL/GenBank/DDBJ whole genome shotgun (WGS) entry which is preliminary data.</text>
</comment>
<dbReference type="SMART" id="SM00369">
    <property type="entry name" value="LRR_TYP"/>
    <property type="match status" value="8"/>
</dbReference>
<gene>
    <name evidence="4" type="ORF">HPG69_017711</name>
</gene>
<accession>A0A7J7FHS5</accession>
<keyword evidence="2" id="KW-0677">Repeat</keyword>
<dbReference type="SMART" id="SM00364">
    <property type="entry name" value="LRR_BAC"/>
    <property type="match status" value="9"/>
</dbReference>
<dbReference type="PANTHER" id="PTHR48051">
    <property type="match status" value="1"/>
</dbReference>
<dbReference type="InterPro" id="IPR050216">
    <property type="entry name" value="LRR_domain-containing"/>
</dbReference>
<organism evidence="4 5">
    <name type="scientific">Diceros bicornis minor</name>
    <name type="common">South-central black rhinoceros</name>
    <dbReference type="NCBI Taxonomy" id="77932"/>
    <lineage>
        <taxon>Eukaryota</taxon>
        <taxon>Metazoa</taxon>
        <taxon>Chordata</taxon>
        <taxon>Craniata</taxon>
        <taxon>Vertebrata</taxon>
        <taxon>Euteleostomi</taxon>
        <taxon>Mammalia</taxon>
        <taxon>Eutheria</taxon>
        <taxon>Laurasiatheria</taxon>
        <taxon>Perissodactyla</taxon>
        <taxon>Rhinocerotidae</taxon>
        <taxon>Diceros</taxon>
    </lineage>
</organism>
<dbReference type="Gene3D" id="3.80.10.10">
    <property type="entry name" value="Ribonuclease Inhibitor"/>
    <property type="match status" value="3"/>
</dbReference>